<dbReference type="Gene3D" id="3.40.50.720">
    <property type="entry name" value="NAD(P)-binding Rossmann-like Domain"/>
    <property type="match status" value="1"/>
</dbReference>
<evidence type="ECO:0000313" key="4">
    <source>
        <dbReference type="Proteomes" id="UP000239203"/>
    </source>
</evidence>
<reference evidence="3 4" key="1">
    <citation type="submission" date="2018-02" db="EMBL/GenBank/DDBJ databases">
        <title>Genomic Encyclopedia of Archaeal and Bacterial Type Strains, Phase II (KMG-II): from individual species to whole genera.</title>
        <authorList>
            <person name="Goeker M."/>
        </authorList>
    </citation>
    <scope>NUCLEOTIDE SEQUENCE [LARGE SCALE GENOMIC DNA]</scope>
    <source>
        <strain evidence="3 4">YU 961-1</strain>
    </source>
</reference>
<dbReference type="SUPFAM" id="SSF48179">
    <property type="entry name" value="6-phosphogluconate dehydrogenase C-terminal domain-like"/>
    <property type="match status" value="1"/>
</dbReference>
<dbReference type="Pfam" id="PF02558">
    <property type="entry name" value="ApbA"/>
    <property type="match status" value="1"/>
</dbReference>
<dbReference type="PANTHER" id="PTHR21708">
    <property type="entry name" value="PROBABLE 2-DEHYDROPANTOATE 2-REDUCTASE"/>
    <property type="match status" value="1"/>
</dbReference>
<proteinExistence type="predicted"/>
<dbReference type="SUPFAM" id="SSF51735">
    <property type="entry name" value="NAD(P)-binding Rossmann-fold domains"/>
    <property type="match status" value="1"/>
</dbReference>
<gene>
    <name evidence="3" type="ORF">CLV40_11585</name>
</gene>
<dbReference type="RefSeq" id="WP_104481331.1">
    <property type="nucleotide sequence ID" value="NZ_CP154825.1"/>
</dbReference>
<evidence type="ECO:0000313" key="3">
    <source>
        <dbReference type="EMBL" id="PPK65238.1"/>
    </source>
</evidence>
<dbReference type="EMBL" id="PTIX01000015">
    <property type="protein sequence ID" value="PPK65238.1"/>
    <property type="molecule type" value="Genomic_DNA"/>
</dbReference>
<dbReference type="OrthoDB" id="9796561at2"/>
<feature type="domain" description="Ketopantoate reductase C-terminal" evidence="2">
    <location>
        <begin position="186"/>
        <end position="301"/>
    </location>
</feature>
<dbReference type="Gene3D" id="1.10.1040.10">
    <property type="entry name" value="N-(1-d-carboxylethyl)-l-norvaline Dehydrogenase, domain 2"/>
    <property type="match status" value="1"/>
</dbReference>
<dbReference type="InterPro" id="IPR013328">
    <property type="entry name" value="6PGD_dom2"/>
</dbReference>
<dbReference type="GO" id="GO:0005737">
    <property type="term" value="C:cytoplasm"/>
    <property type="evidence" value="ECO:0007669"/>
    <property type="project" value="TreeGrafter"/>
</dbReference>
<dbReference type="InterPro" id="IPR013752">
    <property type="entry name" value="KPA_reductase"/>
</dbReference>
<comment type="caution">
    <text evidence="3">The sequence shown here is derived from an EMBL/GenBank/DDBJ whole genome shotgun (WGS) entry which is preliminary data.</text>
</comment>
<evidence type="ECO:0000259" key="1">
    <source>
        <dbReference type="Pfam" id="PF02558"/>
    </source>
</evidence>
<dbReference type="InterPro" id="IPR051402">
    <property type="entry name" value="KPR-Related"/>
</dbReference>
<organism evidence="3 4">
    <name type="scientific">Actinokineospora auranticolor</name>
    <dbReference type="NCBI Taxonomy" id="155976"/>
    <lineage>
        <taxon>Bacteria</taxon>
        <taxon>Bacillati</taxon>
        <taxon>Actinomycetota</taxon>
        <taxon>Actinomycetes</taxon>
        <taxon>Pseudonocardiales</taxon>
        <taxon>Pseudonocardiaceae</taxon>
        <taxon>Actinokineospora</taxon>
    </lineage>
</organism>
<accession>A0A2S6GJ22</accession>
<feature type="domain" description="Ketopantoate reductase N-terminal" evidence="1">
    <location>
        <begin position="4"/>
        <end position="158"/>
    </location>
</feature>
<dbReference type="InterPro" id="IPR036291">
    <property type="entry name" value="NAD(P)-bd_dom_sf"/>
</dbReference>
<protein>
    <submittedName>
        <fullName evidence="3">2-dehydropantoate 2-reductase</fullName>
    </submittedName>
</protein>
<dbReference type="InterPro" id="IPR013332">
    <property type="entry name" value="KPR_N"/>
</dbReference>
<dbReference type="Pfam" id="PF08546">
    <property type="entry name" value="ApbA_C"/>
    <property type="match status" value="1"/>
</dbReference>
<dbReference type="InterPro" id="IPR008927">
    <property type="entry name" value="6-PGluconate_DH-like_C_sf"/>
</dbReference>
<name>A0A2S6GJ22_9PSEU</name>
<dbReference type="Proteomes" id="UP000239203">
    <property type="component" value="Unassembled WGS sequence"/>
</dbReference>
<evidence type="ECO:0000259" key="2">
    <source>
        <dbReference type="Pfam" id="PF08546"/>
    </source>
</evidence>
<sequence>MRYVVIGAGAVGCSIGGKLHESGHEVVLVARGAQATALRADGLRLITPQGTLHLDIPVATGPDEVDLRPDDVLVLTTKTQDSAAALRAWSPRPVAGATAGQVLPVVTAQNGVANERMALRHFRQVQAVCLMLPATYLTPGEVIATAAPYTGMLTIGRYPHGHDDTTEAIAADLEKANLPAPVVPRVMRWKYAKLLANLANAIDAVTGGPVPALRDLAVAEGREVLAVAGIDCATEEEFVQLRGGMVVSQDMPGAGGSSSWQSVVRGTGVETDYLNGEIVALGRLHGIETPVNEALLVAVHESVRTGRSPGGLTAAELAARIGR</sequence>
<dbReference type="AlphaFoldDB" id="A0A2S6GJ22"/>
<dbReference type="PANTHER" id="PTHR21708:SF26">
    <property type="entry name" value="2-DEHYDROPANTOATE 2-REDUCTASE"/>
    <property type="match status" value="1"/>
</dbReference>
<keyword evidence="4" id="KW-1185">Reference proteome</keyword>